<keyword evidence="4" id="KW-0378">Hydrolase</keyword>
<dbReference type="GO" id="GO:0016020">
    <property type="term" value="C:membrane"/>
    <property type="evidence" value="ECO:0007669"/>
    <property type="project" value="InterPro"/>
</dbReference>
<dbReference type="Proteomes" id="UP000780801">
    <property type="component" value="Unassembled WGS sequence"/>
</dbReference>
<evidence type="ECO:0000256" key="5">
    <source>
        <dbReference type="ARBA" id="ARBA00022825"/>
    </source>
</evidence>
<comment type="similarity">
    <text evidence="1 6">Belongs to the peptidase S8 family.</text>
</comment>
<evidence type="ECO:0000256" key="1">
    <source>
        <dbReference type="ARBA" id="ARBA00011073"/>
    </source>
</evidence>
<keyword evidence="2" id="KW-0645">Protease</keyword>
<dbReference type="PROSITE" id="PS00138">
    <property type="entry name" value="SUBTILASE_SER"/>
    <property type="match status" value="1"/>
</dbReference>
<dbReference type="AlphaFoldDB" id="A0A9P6KF71"/>
<comment type="caution">
    <text evidence="9">The sequence shown here is derived from an EMBL/GenBank/DDBJ whole genome shotgun (WGS) entry which is preliminary data.</text>
</comment>
<protein>
    <recommendedName>
        <fullName evidence="11">Peptidase S8/S53 domain-containing protein</fullName>
    </recommendedName>
</protein>
<proteinExistence type="inferred from homology"/>
<dbReference type="EMBL" id="JAABOA010000974">
    <property type="protein sequence ID" value="KAF9582653.1"/>
    <property type="molecule type" value="Genomic_DNA"/>
</dbReference>
<evidence type="ECO:0000259" key="7">
    <source>
        <dbReference type="Pfam" id="PF00082"/>
    </source>
</evidence>
<dbReference type="Gene3D" id="2.60.40.1710">
    <property type="entry name" value="Subtilisin-like superfamily"/>
    <property type="match status" value="1"/>
</dbReference>
<evidence type="ECO:0000259" key="8">
    <source>
        <dbReference type="Pfam" id="PF06280"/>
    </source>
</evidence>
<comment type="caution">
    <text evidence="6">Lacks conserved residue(s) required for the propagation of feature annotation.</text>
</comment>
<dbReference type="InterPro" id="IPR000209">
    <property type="entry name" value="Peptidase_S8/S53_dom"/>
</dbReference>
<dbReference type="GO" id="GO:0006508">
    <property type="term" value="P:proteolysis"/>
    <property type="evidence" value="ECO:0007669"/>
    <property type="project" value="UniProtKB-KW"/>
</dbReference>
<evidence type="ECO:0000313" key="9">
    <source>
        <dbReference type="EMBL" id="KAF9582653.1"/>
    </source>
</evidence>
<evidence type="ECO:0000256" key="2">
    <source>
        <dbReference type="ARBA" id="ARBA00022670"/>
    </source>
</evidence>
<dbReference type="Pfam" id="PF00082">
    <property type="entry name" value="Peptidase_S8"/>
    <property type="match status" value="1"/>
</dbReference>
<dbReference type="PROSITE" id="PS51892">
    <property type="entry name" value="SUBTILASE"/>
    <property type="match status" value="1"/>
</dbReference>
<accession>A0A9P6KF71</accession>
<keyword evidence="10" id="KW-1185">Reference proteome</keyword>
<keyword evidence="3" id="KW-0732">Signal</keyword>
<evidence type="ECO:0000256" key="4">
    <source>
        <dbReference type="ARBA" id="ARBA00022801"/>
    </source>
</evidence>
<dbReference type="InterPro" id="IPR023828">
    <property type="entry name" value="Peptidase_S8_Ser-AS"/>
</dbReference>
<feature type="domain" description="C5a peptidase/Subtilisin-like protease SBT2-like Fn3-like" evidence="8">
    <location>
        <begin position="182"/>
        <end position="293"/>
    </location>
</feature>
<feature type="domain" description="Peptidase S8/S53" evidence="7">
    <location>
        <begin position="61"/>
        <end position="159"/>
    </location>
</feature>
<organism evidence="9 10">
    <name type="scientific">Lunasporangiospora selenospora</name>
    <dbReference type="NCBI Taxonomy" id="979761"/>
    <lineage>
        <taxon>Eukaryota</taxon>
        <taxon>Fungi</taxon>
        <taxon>Fungi incertae sedis</taxon>
        <taxon>Mucoromycota</taxon>
        <taxon>Mortierellomycotina</taxon>
        <taxon>Mortierellomycetes</taxon>
        <taxon>Mortierellales</taxon>
        <taxon>Mortierellaceae</taxon>
        <taxon>Lunasporangiospora</taxon>
    </lineage>
</organism>
<dbReference type="Gene3D" id="3.50.30.30">
    <property type="match status" value="1"/>
</dbReference>
<dbReference type="InterPro" id="IPR036852">
    <property type="entry name" value="Peptidase_S8/S53_dom_sf"/>
</dbReference>
<dbReference type="GO" id="GO:0004252">
    <property type="term" value="F:serine-type endopeptidase activity"/>
    <property type="evidence" value="ECO:0007669"/>
    <property type="project" value="InterPro"/>
</dbReference>
<name>A0A9P6KF71_9FUNG</name>
<gene>
    <name evidence="9" type="ORF">BGW38_010926</name>
</gene>
<dbReference type="PANTHER" id="PTHR10795">
    <property type="entry name" value="PROPROTEIN CONVERTASE SUBTILISIN/KEXIN"/>
    <property type="match status" value="1"/>
</dbReference>
<dbReference type="InterPro" id="IPR045051">
    <property type="entry name" value="SBT"/>
</dbReference>
<sequence>MLLPSGNTQQLDAIEGIPGFPMASLPFEAGASILATFSQNPATTVVWSPSLMPFALGESGIPSSFSSLGLDGDLGSKPDLAAPGGSILSTYPLARGGYKVVSGTSMATPYIAGSYALYLQAKGRKPTPSVIRTVFKNTAQIWKNATTGVYGSAAKQGAGLINTLNAVMTSSSITPDHIDLLDTVHFRGSIELTINNMGKQAETYTLSHFPAEALNSYPTIKKFPLATPLSEKADAVAQFNPASVVVAAGQSAKVTVTFQEPAQGNPANFILYSGYVVATPATQGSSPAHVPYTGIKGDISQVPIMDTDNGFPALARLQGNGKGLLIPPTTVYNFDLRRELPIVLTRPGSHTPDAQIRVHDMATKQFVGYLVDKDSTGAFGEQGRIQNLDAGGNLATHPWIWRGYVVTEKSETATPTRLGPGMYTIVVASQRKLTKGQYPQDYEVFEVGSIGLSS</sequence>
<evidence type="ECO:0000256" key="3">
    <source>
        <dbReference type="ARBA" id="ARBA00022729"/>
    </source>
</evidence>
<reference evidence="9" key="1">
    <citation type="journal article" date="2020" name="Fungal Divers.">
        <title>Resolving the Mortierellaceae phylogeny through synthesis of multi-gene phylogenetics and phylogenomics.</title>
        <authorList>
            <person name="Vandepol N."/>
            <person name="Liber J."/>
            <person name="Desiro A."/>
            <person name="Na H."/>
            <person name="Kennedy M."/>
            <person name="Barry K."/>
            <person name="Grigoriev I.V."/>
            <person name="Miller A.N."/>
            <person name="O'Donnell K."/>
            <person name="Stajich J.E."/>
            <person name="Bonito G."/>
        </authorList>
    </citation>
    <scope>NUCLEOTIDE SEQUENCE</scope>
    <source>
        <strain evidence="9">KOD1015</strain>
    </source>
</reference>
<evidence type="ECO:0000256" key="6">
    <source>
        <dbReference type="PROSITE-ProRule" id="PRU01240"/>
    </source>
</evidence>
<dbReference type="SUPFAM" id="SSF52743">
    <property type="entry name" value="Subtilisin-like"/>
    <property type="match status" value="1"/>
</dbReference>
<dbReference type="OrthoDB" id="10256524at2759"/>
<evidence type="ECO:0008006" key="11">
    <source>
        <dbReference type="Google" id="ProtNLM"/>
    </source>
</evidence>
<evidence type="ECO:0000313" key="10">
    <source>
        <dbReference type="Proteomes" id="UP000780801"/>
    </source>
</evidence>
<dbReference type="InterPro" id="IPR010435">
    <property type="entry name" value="C5a/SBT2-like_Fn3"/>
</dbReference>
<keyword evidence="5" id="KW-0720">Serine protease</keyword>
<dbReference type="Gene3D" id="3.40.50.200">
    <property type="entry name" value="Peptidase S8/S53 domain"/>
    <property type="match status" value="1"/>
</dbReference>
<dbReference type="Pfam" id="PF06280">
    <property type="entry name" value="fn3_5"/>
    <property type="match status" value="1"/>
</dbReference>